<dbReference type="Proteomes" id="UP000316621">
    <property type="component" value="Chromosome 7"/>
</dbReference>
<dbReference type="InterPro" id="IPR050232">
    <property type="entry name" value="FBL13/AtMIF1-like"/>
</dbReference>
<protein>
    <recommendedName>
        <fullName evidence="1">FBD domain-containing protein</fullName>
    </recommendedName>
</protein>
<evidence type="ECO:0000313" key="3">
    <source>
        <dbReference type="Proteomes" id="UP000316621"/>
    </source>
</evidence>
<sequence>MGVAEDRISELYDPLIHHILSFLPIKSVVATSGLSKRWKENFISSIAVMILRAFYYERIFIEEPFFHDLRRLEGFSEFQNYLTSDRQIVPECLLGQLKVVEVQEFSGDQEILDFIRYFLKNSLVLQTMKVAFASSTSQHLQDSLMKEILTFTKDSTYSVIDFLS</sequence>
<evidence type="ECO:0000313" key="2">
    <source>
        <dbReference type="EMBL" id="RZC71749.1"/>
    </source>
</evidence>
<dbReference type="CDD" id="cd22160">
    <property type="entry name" value="F-box_AtFBL13-like"/>
    <property type="match status" value="1"/>
</dbReference>
<accession>A0A4Y7KIG8</accession>
<feature type="domain" description="FBD" evidence="1">
    <location>
        <begin position="91"/>
        <end position="163"/>
    </location>
</feature>
<dbReference type="PANTHER" id="PTHR31900:SF30">
    <property type="entry name" value="SUPERFAMILY PROTEIN, PUTATIVE-RELATED"/>
    <property type="match status" value="1"/>
</dbReference>
<organism evidence="2 3">
    <name type="scientific">Papaver somniferum</name>
    <name type="common">Opium poppy</name>
    <dbReference type="NCBI Taxonomy" id="3469"/>
    <lineage>
        <taxon>Eukaryota</taxon>
        <taxon>Viridiplantae</taxon>
        <taxon>Streptophyta</taxon>
        <taxon>Embryophyta</taxon>
        <taxon>Tracheophyta</taxon>
        <taxon>Spermatophyta</taxon>
        <taxon>Magnoliopsida</taxon>
        <taxon>Ranunculales</taxon>
        <taxon>Papaveraceae</taxon>
        <taxon>Papaveroideae</taxon>
        <taxon>Papaver</taxon>
    </lineage>
</organism>
<reference evidence="2 3" key="1">
    <citation type="journal article" date="2018" name="Science">
        <title>The opium poppy genome and morphinan production.</title>
        <authorList>
            <person name="Guo L."/>
            <person name="Winzer T."/>
            <person name="Yang X."/>
            <person name="Li Y."/>
            <person name="Ning Z."/>
            <person name="He Z."/>
            <person name="Teodor R."/>
            <person name="Lu Y."/>
            <person name="Bowser T.A."/>
            <person name="Graham I.A."/>
            <person name="Ye K."/>
        </authorList>
    </citation>
    <scope>NUCLEOTIDE SEQUENCE [LARGE SCALE GENOMIC DNA]</scope>
    <source>
        <strain evidence="3">cv. HN1</strain>
        <tissue evidence="2">Leaves</tissue>
    </source>
</reference>
<dbReference type="InterPro" id="IPR006566">
    <property type="entry name" value="FBD"/>
</dbReference>
<gene>
    <name evidence="2" type="ORF">C5167_034967</name>
</gene>
<dbReference type="EMBL" id="CM010721">
    <property type="protein sequence ID" value="RZC71749.1"/>
    <property type="molecule type" value="Genomic_DNA"/>
</dbReference>
<dbReference type="SUPFAM" id="SSF81383">
    <property type="entry name" value="F-box domain"/>
    <property type="match status" value="1"/>
</dbReference>
<evidence type="ECO:0000259" key="1">
    <source>
        <dbReference type="SMART" id="SM00579"/>
    </source>
</evidence>
<name>A0A4Y7KIG8_PAPSO</name>
<dbReference type="OMA" id="NEIICYN"/>
<dbReference type="SMART" id="SM00579">
    <property type="entry name" value="FBD"/>
    <property type="match status" value="1"/>
</dbReference>
<dbReference type="InterPro" id="IPR053781">
    <property type="entry name" value="F-box_AtFBL13-like"/>
</dbReference>
<dbReference type="Pfam" id="PF00646">
    <property type="entry name" value="F-box"/>
    <property type="match status" value="1"/>
</dbReference>
<keyword evidence="3" id="KW-1185">Reference proteome</keyword>
<dbReference type="InterPro" id="IPR036047">
    <property type="entry name" value="F-box-like_dom_sf"/>
</dbReference>
<proteinExistence type="predicted"/>
<dbReference type="PANTHER" id="PTHR31900">
    <property type="entry name" value="F-BOX/RNI SUPERFAMILY PROTEIN-RELATED"/>
    <property type="match status" value="1"/>
</dbReference>
<dbReference type="InterPro" id="IPR001810">
    <property type="entry name" value="F-box_dom"/>
</dbReference>
<dbReference type="AlphaFoldDB" id="A0A4Y7KIG8"/>
<dbReference type="Pfam" id="PF08387">
    <property type="entry name" value="FBD"/>
    <property type="match status" value="1"/>
</dbReference>
<dbReference type="Gene3D" id="1.20.1280.50">
    <property type="match status" value="1"/>
</dbReference>
<dbReference type="Gramene" id="RZC71749">
    <property type="protein sequence ID" value="RZC71749"/>
    <property type="gene ID" value="C5167_034967"/>
</dbReference>